<evidence type="ECO:0000313" key="2">
    <source>
        <dbReference type="EMBL" id="GGJ41777.1"/>
    </source>
</evidence>
<gene>
    <name evidence="2" type="ORF">GCM10010121_061060</name>
</gene>
<feature type="compositionally biased region" description="Basic and acidic residues" evidence="1">
    <location>
        <begin position="18"/>
        <end position="29"/>
    </location>
</feature>
<dbReference type="Proteomes" id="UP000657574">
    <property type="component" value="Unassembled WGS sequence"/>
</dbReference>
<evidence type="ECO:0000313" key="3">
    <source>
        <dbReference type="Proteomes" id="UP000657574"/>
    </source>
</evidence>
<organism evidence="2 3">
    <name type="scientific">Streptomyces brasiliensis</name>
    <dbReference type="NCBI Taxonomy" id="1954"/>
    <lineage>
        <taxon>Bacteria</taxon>
        <taxon>Bacillati</taxon>
        <taxon>Actinomycetota</taxon>
        <taxon>Actinomycetes</taxon>
        <taxon>Kitasatosporales</taxon>
        <taxon>Streptomycetaceae</taxon>
        <taxon>Streptomyces</taxon>
    </lineage>
</organism>
<dbReference type="EMBL" id="BMQA01000026">
    <property type="protein sequence ID" value="GGJ41777.1"/>
    <property type="molecule type" value="Genomic_DNA"/>
</dbReference>
<proteinExistence type="predicted"/>
<name>A0A917L3W9_9ACTN</name>
<dbReference type="AlphaFoldDB" id="A0A917L3W9"/>
<accession>A0A917L3W9</accession>
<sequence length="86" mass="8763">MRVSSRAIQPPETPGTRGHPEHLGVDDGARVGTEARSGPSPSRVIGRGQKAAAESAEDPSSPDCEPAVPGVSRFTPYSLDGAIGGL</sequence>
<protein>
    <submittedName>
        <fullName evidence="2">Uncharacterized protein</fullName>
    </submittedName>
</protein>
<evidence type="ECO:0000256" key="1">
    <source>
        <dbReference type="SAM" id="MobiDB-lite"/>
    </source>
</evidence>
<feature type="region of interest" description="Disordered" evidence="1">
    <location>
        <begin position="1"/>
        <end position="86"/>
    </location>
</feature>
<reference evidence="2" key="1">
    <citation type="journal article" date="2014" name="Int. J. Syst. Evol. Microbiol.">
        <title>Complete genome sequence of Corynebacterium casei LMG S-19264T (=DSM 44701T), isolated from a smear-ripened cheese.</title>
        <authorList>
            <consortium name="US DOE Joint Genome Institute (JGI-PGF)"/>
            <person name="Walter F."/>
            <person name="Albersmeier A."/>
            <person name="Kalinowski J."/>
            <person name="Ruckert C."/>
        </authorList>
    </citation>
    <scope>NUCLEOTIDE SEQUENCE</scope>
    <source>
        <strain evidence="2">JCM 3086</strain>
    </source>
</reference>
<feature type="compositionally biased region" description="Low complexity" evidence="1">
    <location>
        <begin position="51"/>
        <end position="63"/>
    </location>
</feature>
<reference evidence="2" key="2">
    <citation type="submission" date="2020-09" db="EMBL/GenBank/DDBJ databases">
        <authorList>
            <person name="Sun Q."/>
            <person name="Ohkuma M."/>
        </authorList>
    </citation>
    <scope>NUCLEOTIDE SEQUENCE</scope>
    <source>
        <strain evidence="2">JCM 3086</strain>
    </source>
</reference>
<keyword evidence="3" id="KW-1185">Reference proteome</keyword>
<comment type="caution">
    <text evidence="2">The sequence shown here is derived from an EMBL/GenBank/DDBJ whole genome shotgun (WGS) entry which is preliminary data.</text>
</comment>